<feature type="domain" description="DUF6455" evidence="1">
    <location>
        <begin position="13"/>
        <end position="85"/>
    </location>
</feature>
<organism evidence="2 3">
    <name type="scientific">Lentibacter algarum</name>
    <dbReference type="NCBI Taxonomy" id="576131"/>
    <lineage>
        <taxon>Bacteria</taxon>
        <taxon>Pseudomonadati</taxon>
        <taxon>Pseudomonadota</taxon>
        <taxon>Alphaproteobacteria</taxon>
        <taxon>Rhodobacterales</taxon>
        <taxon>Roseobacteraceae</taxon>
        <taxon>Lentibacter</taxon>
    </lineage>
</organism>
<accession>A0A1H3HRI0</accession>
<protein>
    <recommendedName>
        <fullName evidence="1">DUF6455 domain-containing protein</fullName>
    </recommendedName>
</protein>
<gene>
    <name evidence="2" type="ORF">SAMN05444486_101616</name>
</gene>
<evidence type="ECO:0000259" key="1">
    <source>
        <dbReference type="Pfam" id="PF20056"/>
    </source>
</evidence>
<dbReference type="AlphaFoldDB" id="A0A1H3HRI0"/>
<dbReference type="STRING" id="576131.SAMN05444486_101616"/>
<dbReference type="OrthoDB" id="7859249at2"/>
<name>A0A1H3HRI0_9RHOB</name>
<dbReference type="EMBL" id="FNPR01000001">
    <property type="protein sequence ID" value="SDY18087.1"/>
    <property type="molecule type" value="Genomic_DNA"/>
</dbReference>
<reference evidence="2 3" key="1">
    <citation type="submission" date="2016-10" db="EMBL/GenBank/DDBJ databases">
        <authorList>
            <person name="de Groot N.N."/>
        </authorList>
    </citation>
    <scope>NUCLEOTIDE SEQUENCE [LARGE SCALE GENOMIC DNA]</scope>
    <source>
        <strain evidence="2 3">DSM 24677</strain>
    </source>
</reference>
<keyword evidence="3" id="KW-1185">Reference proteome</keyword>
<proteinExistence type="predicted"/>
<sequence>MTLATSAYTAPLGNPALHFELTRLAAANMGVCMSTAMASGALGVKDHADMITRCRSCPFAQACMEALAEGQVPAECGNRSLLYGLAG</sequence>
<dbReference type="InterPro" id="IPR045601">
    <property type="entry name" value="DUF6455"/>
</dbReference>
<dbReference type="RefSeq" id="WP_089887735.1">
    <property type="nucleotide sequence ID" value="NZ_CALJFH010000007.1"/>
</dbReference>
<evidence type="ECO:0000313" key="2">
    <source>
        <dbReference type="EMBL" id="SDY18087.1"/>
    </source>
</evidence>
<dbReference type="Proteomes" id="UP000199026">
    <property type="component" value="Unassembled WGS sequence"/>
</dbReference>
<evidence type="ECO:0000313" key="3">
    <source>
        <dbReference type="Proteomes" id="UP000199026"/>
    </source>
</evidence>
<dbReference type="GeneID" id="78123417"/>
<dbReference type="Pfam" id="PF20056">
    <property type="entry name" value="DUF6455"/>
    <property type="match status" value="1"/>
</dbReference>